<evidence type="ECO:0000313" key="2">
    <source>
        <dbReference type="EMBL" id="QHS84255.1"/>
    </source>
</evidence>
<feature type="transmembrane region" description="Helical" evidence="1">
    <location>
        <begin position="6"/>
        <end position="21"/>
    </location>
</feature>
<name>A0A6C0AYH0_9ZZZZ</name>
<evidence type="ECO:0000256" key="1">
    <source>
        <dbReference type="SAM" id="Phobius"/>
    </source>
</evidence>
<accession>A0A6C0AYH0</accession>
<dbReference type="EMBL" id="MN738776">
    <property type="protein sequence ID" value="QHS84255.1"/>
    <property type="molecule type" value="Genomic_DNA"/>
</dbReference>
<sequence length="447" mass="52062">MNNYLIYFSIYYILIIYYYHIRMFDLNIDHYNNDELLGLLSIKKDSKYDIIEINSKYQILSEKIQKSNKTKEEKDNTNVFLEQVKNKLILNLSKSSNTEIINTLTTSINQTTSQVNPLQMASSSKSKNLFVQKLITIDTRFRPDYSSSIGTNFVYTTPQPIKNITKMDLVSVEIPQVYCIMSEYYRNSSFMIKIDNTEYMIDLPDIYLFDNSFTDYSNYMKLINLCNLYFKKHKNENIRRCSFLLEQFDNNVTIIKHVIFMFNKVGLTEDQLPKLIELNFEKTNNSADGKRDLRSKLGWMLGFRTSKIVLKPISEMSDILERDLTLNEIELENYLLVRGDVPIQLHSAKYIYLVVDDFNSNKVDNFVIDDITLKGCDANVTLGGNVLAKILFDSGSQFFTVDRLVTIQRQYTGPVDISKLKISLIDEFGRILDLNKIDWSFSIKLSS</sequence>
<dbReference type="AlphaFoldDB" id="A0A6C0AYH0"/>
<reference evidence="2" key="1">
    <citation type="journal article" date="2020" name="Nature">
        <title>Giant virus diversity and host interactions through global metagenomics.</title>
        <authorList>
            <person name="Schulz F."/>
            <person name="Roux S."/>
            <person name="Paez-Espino D."/>
            <person name="Jungbluth S."/>
            <person name="Walsh D.A."/>
            <person name="Denef V.J."/>
            <person name="McMahon K.D."/>
            <person name="Konstantinidis K.T."/>
            <person name="Eloe-Fadrosh E.A."/>
            <person name="Kyrpides N.C."/>
            <person name="Woyke T."/>
        </authorList>
    </citation>
    <scope>NUCLEOTIDE SEQUENCE</scope>
    <source>
        <strain evidence="2">GVMAG-S-ERX555965-48</strain>
    </source>
</reference>
<keyword evidence="1" id="KW-0472">Membrane</keyword>
<keyword evidence="1" id="KW-1133">Transmembrane helix</keyword>
<keyword evidence="1" id="KW-0812">Transmembrane</keyword>
<proteinExistence type="predicted"/>
<organism evidence="2">
    <name type="scientific">viral metagenome</name>
    <dbReference type="NCBI Taxonomy" id="1070528"/>
    <lineage>
        <taxon>unclassified sequences</taxon>
        <taxon>metagenomes</taxon>
        <taxon>organismal metagenomes</taxon>
    </lineage>
</organism>
<protein>
    <submittedName>
        <fullName evidence="2">Uncharacterized protein</fullName>
    </submittedName>
</protein>